<comment type="caution">
    <text evidence="1">The sequence shown here is derived from an EMBL/GenBank/DDBJ whole genome shotgun (WGS) entry which is preliminary data.</text>
</comment>
<reference evidence="1 2" key="1">
    <citation type="submission" date="2019-01" db="EMBL/GenBank/DDBJ databases">
        <title>Fusobacterium necrophorum Isolated From the Uterus of Dairy Cows.</title>
        <authorList>
            <person name="Francis A.M."/>
        </authorList>
    </citation>
    <scope>NUCLEOTIDE SEQUENCE [LARGE SCALE GENOMIC DNA]</scope>
    <source>
        <strain evidence="1 2">KG35</strain>
    </source>
</reference>
<sequence>MNLEVREKMVRFLQELELSNNLQCKSLRKEAEVREFLEELRKKLPKEDFCILEDLIWEAFTSIKEDYFTFGSLSEAK</sequence>
<dbReference type="Proteomes" id="UP000289216">
    <property type="component" value="Unassembled WGS sequence"/>
</dbReference>
<organism evidence="1 2">
    <name type="scientific">Fusobacterium necrophorum</name>
    <dbReference type="NCBI Taxonomy" id="859"/>
    <lineage>
        <taxon>Bacteria</taxon>
        <taxon>Fusobacteriati</taxon>
        <taxon>Fusobacteriota</taxon>
        <taxon>Fusobacteriia</taxon>
        <taxon>Fusobacteriales</taxon>
        <taxon>Fusobacteriaceae</taxon>
        <taxon>Fusobacterium</taxon>
    </lineage>
</organism>
<evidence type="ECO:0000313" key="2">
    <source>
        <dbReference type="Proteomes" id="UP000289216"/>
    </source>
</evidence>
<proteinExistence type="predicted"/>
<protein>
    <submittedName>
        <fullName evidence="1">Uncharacterized protein</fullName>
    </submittedName>
</protein>
<accession>A0A4Q2KYN9</accession>
<gene>
    <name evidence="1" type="ORF">EPT53_08150</name>
</gene>
<name>A0A4Q2KYN9_9FUSO</name>
<dbReference type="EMBL" id="SBAP01000020">
    <property type="protein sequence ID" value="RXZ69012.1"/>
    <property type="molecule type" value="Genomic_DNA"/>
</dbReference>
<dbReference type="AlphaFoldDB" id="A0A4Q2KYN9"/>
<evidence type="ECO:0000313" key="1">
    <source>
        <dbReference type="EMBL" id="RXZ69012.1"/>
    </source>
</evidence>